<name>A0ABT1R1J3_9HYPH</name>
<evidence type="ECO:0000256" key="7">
    <source>
        <dbReference type="RuleBase" id="RU363032"/>
    </source>
</evidence>
<dbReference type="EMBL" id="WHSB02000001">
    <property type="protein sequence ID" value="MCQ4629047.1"/>
    <property type="molecule type" value="Genomic_DNA"/>
</dbReference>
<sequence length="283" mass="30053">MTIATDRQHEFPETVWTQRVSLINRLPQPVAITLLVFAILAIWQLVALSGTVSPIILPSPARTAQDIVEVGASLFTGGYVFGAFLITLQEVIISFLMATAIGATLGMIVGGTAFGERALMPVIVAIDTMPKVAFAPLFLSWLGFGIASKVALATFIALFPIIVGAAAGLHAADENARMLFRSIGATPWQTLVRLRIPMGLPHFFTGLKIAAIGVVGGAITGELVGGGQGFGALIRVAASQLDTPRVFSLICYLSVMGLMTFGLVAWVQRRFVFWHRSSSIGNG</sequence>
<reference evidence="9" key="1">
    <citation type="submission" date="2021-07" db="EMBL/GenBank/DDBJ databases">
        <title>Shinella sp. nov., a novel member of the genus Shinella from water.</title>
        <authorList>
            <person name="Deng Y."/>
        </authorList>
    </citation>
    <scope>NUCLEOTIDE SEQUENCE</scope>
    <source>
        <strain evidence="9">CPCC 100929</strain>
    </source>
</reference>
<dbReference type="PANTHER" id="PTHR30151">
    <property type="entry name" value="ALKANE SULFONATE ABC TRANSPORTER-RELATED, MEMBRANE SUBUNIT"/>
    <property type="match status" value="1"/>
</dbReference>
<dbReference type="CDD" id="cd06261">
    <property type="entry name" value="TM_PBP2"/>
    <property type="match status" value="1"/>
</dbReference>
<feature type="transmembrane region" description="Helical" evidence="7">
    <location>
        <begin position="67"/>
        <end position="86"/>
    </location>
</feature>
<protein>
    <submittedName>
        <fullName evidence="9">ABC transporter permease</fullName>
    </submittedName>
</protein>
<dbReference type="InterPro" id="IPR035906">
    <property type="entry name" value="MetI-like_sf"/>
</dbReference>
<dbReference type="Proteomes" id="UP000996601">
    <property type="component" value="Unassembled WGS sequence"/>
</dbReference>
<keyword evidence="10" id="KW-1185">Reference proteome</keyword>
<evidence type="ECO:0000256" key="1">
    <source>
        <dbReference type="ARBA" id="ARBA00004651"/>
    </source>
</evidence>
<evidence type="ECO:0000256" key="5">
    <source>
        <dbReference type="ARBA" id="ARBA00022989"/>
    </source>
</evidence>
<comment type="subcellular location">
    <subcellularLocation>
        <location evidence="1 7">Cell membrane</location>
        <topology evidence="1 7">Multi-pass membrane protein</topology>
    </subcellularLocation>
</comment>
<proteinExistence type="inferred from homology"/>
<gene>
    <name evidence="9" type="ORF">GB927_003290</name>
</gene>
<feature type="transmembrane region" description="Helical" evidence="7">
    <location>
        <begin position="203"/>
        <end position="226"/>
    </location>
</feature>
<comment type="caution">
    <text evidence="9">The sequence shown here is derived from an EMBL/GenBank/DDBJ whole genome shotgun (WGS) entry which is preliminary data.</text>
</comment>
<evidence type="ECO:0000256" key="3">
    <source>
        <dbReference type="ARBA" id="ARBA00022475"/>
    </source>
</evidence>
<keyword evidence="4 7" id="KW-0812">Transmembrane</keyword>
<evidence type="ECO:0000256" key="6">
    <source>
        <dbReference type="ARBA" id="ARBA00023136"/>
    </source>
</evidence>
<dbReference type="PROSITE" id="PS50928">
    <property type="entry name" value="ABC_TM1"/>
    <property type="match status" value="1"/>
</dbReference>
<keyword evidence="6 7" id="KW-0472">Membrane</keyword>
<comment type="similarity">
    <text evidence="7">Belongs to the binding-protein-dependent transport system permease family.</text>
</comment>
<feature type="transmembrane region" description="Helical" evidence="7">
    <location>
        <begin position="122"/>
        <end position="144"/>
    </location>
</feature>
<evidence type="ECO:0000256" key="4">
    <source>
        <dbReference type="ARBA" id="ARBA00022692"/>
    </source>
</evidence>
<dbReference type="InterPro" id="IPR000515">
    <property type="entry name" value="MetI-like"/>
</dbReference>
<feature type="transmembrane region" description="Helical" evidence="7">
    <location>
        <begin position="92"/>
        <end position="115"/>
    </location>
</feature>
<keyword evidence="2 7" id="KW-0813">Transport</keyword>
<feature type="transmembrane region" description="Helical" evidence="7">
    <location>
        <begin position="246"/>
        <end position="267"/>
    </location>
</feature>
<evidence type="ECO:0000256" key="2">
    <source>
        <dbReference type="ARBA" id="ARBA00022448"/>
    </source>
</evidence>
<dbReference type="SUPFAM" id="SSF161098">
    <property type="entry name" value="MetI-like"/>
    <property type="match status" value="1"/>
</dbReference>
<keyword evidence="5 7" id="KW-1133">Transmembrane helix</keyword>
<organism evidence="9 10">
    <name type="scientific">Shinella lacus</name>
    <dbReference type="NCBI Taxonomy" id="2654216"/>
    <lineage>
        <taxon>Bacteria</taxon>
        <taxon>Pseudomonadati</taxon>
        <taxon>Pseudomonadota</taxon>
        <taxon>Alphaproteobacteria</taxon>
        <taxon>Hyphomicrobiales</taxon>
        <taxon>Rhizobiaceae</taxon>
        <taxon>Shinella</taxon>
    </lineage>
</organism>
<keyword evidence="3" id="KW-1003">Cell membrane</keyword>
<dbReference type="RefSeq" id="WP_256115140.1">
    <property type="nucleotide sequence ID" value="NZ_WHSB02000001.1"/>
</dbReference>
<evidence type="ECO:0000313" key="9">
    <source>
        <dbReference type="EMBL" id="MCQ4629047.1"/>
    </source>
</evidence>
<accession>A0ABT1R1J3</accession>
<dbReference type="PANTHER" id="PTHR30151:SF20">
    <property type="entry name" value="ABC TRANSPORTER PERMEASE PROTEIN HI_0355-RELATED"/>
    <property type="match status" value="1"/>
</dbReference>
<dbReference type="Gene3D" id="1.10.3720.10">
    <property type="entry name" value="MetI-like"/>
    <property type="match status" value="1"/>
</dbReference>
<feature type="transmembrane region" description="Helical" evidence="7">
    <location>
        <begin position="150"/>
        <end position="172"/>
    </location>
</feature>
<feature type="transmembrane region" description="Helical" evidence="7">
    <location>
        <begin position="30"/>
        <end position="55"/>
    </location>
</feature>
<evidence type="ECO:0000313" key="10">
    <source>
        <dbReference type="Proteomes" id="UP000996601"/>
    </source>
</evidence>
<evidence type="ECO:0000259" key="8">
    <source>
        <dbReference type="PROSITE" id="PS50928"/>
    </source>
</evidence>
<dbReference type="Pfam" id="PF00528">
    <property type="entry name" value="BPD_transp_1"/>
    <property type="match status" value="1"/>
</dbReference>
<feature type="domain" description="ABC transmembrane type-1" evidence="8">
    <location>
        <begin position="84"/>
        <end position="268"/>
    </location>
</feature>